<feature type="domain" description="Helicase ATP-binding" evidence="1">
    <location>
        <begin position="188"/>
        <end position="346"/>
    </location>
</feature>
<dbReference type="Gene3D" id="3.40.50.10810">
    <property type="entry name" value="Tandem AAA-ATPase domain"/>
    <property type="match status" value="1"/>
</dbReference>
<dbReference type="InterPro" id="IPR027417">
    <property type="entry name" value="P-loop_NTPase"/>
</dbReference>
<keyword evidence="3" id="KW-1185">Reference proteome</keyword>
<dbReference type="PROSITE" id="PS51192">
    <property type="entry name" value="HELICASE_ATP_BIND_1"/>
    <property type="match status" value="1"/>
</dbReference>
<accession>A0ABT1EQI1</accession>
<dbReference type="RefSeq" id="WP_253549799.1">
    <property type="nucleotide sequence ID" value="NZ_JAMYZR010000005.1"/>
</dbReference>
<dbReference type="Proteomes" id="UP001523543">
    <property type="component" value="Unassembled WGS sequence"/>
</dbReference>
<dbReference type="Pfam" id="PF00176">
    <property type="entry name" value="SNF2-rel_dom"/>
    <property type="match status" value="1"/>
</dbReference>
<proteinExistence type="predicted"/>
<dbReference type="InterPro" id="IPR000330">
    <property type="entry name" value="SNF2_N"/>
</dbReference>
<sequence>MGEGAWNIRGKELWLIDSEGSGRIPSVDEIYRALIEKKPTEAWIPSHIEGLRPSRYPLAPILNIIVNPEGQPSYNISGTVRSVSIELQYDDLVRGHLIVGSTWFPIDPILAEEVLGLLRDANAEIGPARSLKAFLAVRKAGVLGAAVKDQTSEASLSPLAFAPTGEDVPAGISATLYPYQLSGWRWLKFLMSEGLGGLLADEMGLGKTLQIISALSDCGGVSLRPALIVAPGSLLENWRREIAKFAPHLRVLKHHGPLRTGRPVALEPYDVVVTSYDSAVGDNSLLNMIHWKVIILDEAQFIRNPDARRTKAVKRLQRDAALAVTGTPIENRLLDLWSIIDFVLPGYFGDKKSFEAYYTDDADGAAALEPLVSPLMLRRRVADVAKDLPSRIDIPQILELEDHEAAAYDAERERINHEYGIAATLVALTSLRRFCAHPALMGCSAAAADDMWKDGSAYFPALSMAGCRSRSVSR</sequence>
<evidence type="ECO:0000313" key="2">
    <source>
        <dbReference type="EMBL" id="MCP1245442.1"/>
    </source>
</evidence>
<dbReference type="InterPro" id="IPR014001">
    <property type="entry name" value="Helicase_ATP-bd"/>
</dbReference>
<organism evidence="2 3">
    <name type="scientific">Acetobacter cerevisiae</name>
    <dbReference type="NCBI Taxonomy" id="178900"/>
    <lineage>
        <taxon>Bacteria</taxon>
        <taxon>Pseudomonadati</taxon>
        <taxon>Pseudomonadota</taxon>
        <taxon>Alphaproteobacteria</taxon>
        <taxon>Acetobacterales</taxon>
        <taxon>Acetobacteraceae</taxon>
        <taxon>Acetobacter</taxon>
    </lineage>
</organism>
<dbReference type="SUPFAM" id="SSF52540">
    <property type="entry name" value="P-loop containing nucleoside triphosphate hydrolases"/>
    <property type="match status" value="1"/>
</dbReference>
<protein>
    <submittedName>
        <fullName evidence="2">SNF2-related protein</fullName>
    </submittedName>
</protein>
<dbReference type="InterPro" id="IPR038718">
    <property type="entry name" value="SNF2-like_sf"/>
</dbReference>
<dbReference type="PANTHER" id="PTHR10799">
    <property type="entry name" value="SNF2/RAD54 HELICASE FAMILY"/>
    <property type="match status" value="1"/>
</dbReference>
<evidence type="ECO:0000259" key="1">
    <source>
        <dbReference type="PROSITE" id="PS51192"/>
    </source>
</evidence>
<comment type="caution">
    <text evidence="2">The sequence shown here is derived from an EMBL/GenBank/DDBJ whole genome shotgun (WGS) entry which is preliminary data.</text>
</comment>
<name>A0ABT1EQI1_9PROT</name>
<evidence type="ECO:0000313" key="3">
    <source>
        <dbReference type="Proteomes" id="UP001523543"/>
    </source>
</evidence>
<dbReference type="EMBL" id="JAMYZR010000005">
    <property type="protein sequence ID" value="MCP1245442.1"/>
    <property type="molecule type" value="Genomic_DNA"/>
</dbReference>
<dbReference type="SMART" id="SM00487">
    <property type="entry name" value="DEXDc"/>
    <property type="match status" value="1"/>
</dbReference>
<gene>
    <name evidence="2" type="ORF">NKW54_05740</name>
</gene>
<reference evidence="2 3" key="1">
    <citation type="submission" date="2022-06" db="EMBL/GenBank/DDBJ databases">
        <title>Acetobacer genomes from food samples.</title>
        <authorList>
            <person name="Sombolestani A."/>
        </authorList>
    </citation>
    <scope>NUCLEOTIDE SEQUENCE [LARGE SCALE GENOMIC DNA]</scope>
    <source>
        <strain evidence="2 3">R-83281</strain>
    </source>
</reference>